<proteinExistence type="predicted"/>
<feature type="transmembrane region" description="Helical" evidence="1">
    <location>
        <begin position="60"/>
        <end position="77"/>
    </location>
</feature>
<keyword evidence="1" id="KW-0472">Membrane</keyword>
<evidence type="ECO:0000256" key="1">
    <source>
        <dbReference type="SAM" id="Phobius"/>
    </source>
</evidence>
<keyword evidence="1" id="KW-0812">Transmembrane</keyword>
<feature type="transmembrane region" description="Helical" evidence="1">
    <location>
        <begin position="248"/>
        <end position="267"/>
    </location>
</feature>
<keyword evidence="1" id="KW-1133">Transmembrane helix</keyword>
<dbReference type="Proteomes" id="UP000177811">
    <property type="component" value="Unassembled WGS sequence"/>
</dbReference>
<feature type="transmembrane region" description="Helical" evidence="1">
    <location>
        <begin position="220"/>
        <end position="242"/>
    </location>
</feature>
<comment type="caution">
    <text evidence="2">The sequence shown here is derived from an EMBL/GenBank/DDBJ whole genome shotgun (WGS) entry which is preliminary data.</text>
</comment>
<feature type="transmembrane region" description="Helical" evidence="1">
    <location>
        <begin position="133"/>
        <end position="151"/>
    </location>
</feature>
<organism evidence="2 3">
    <name type="scientific">Candidatus Sungbacteria bacterium RIFCSPHIGHO2_02_FULL_51_29</name>
    <dbReference type="NCBI Taxonomy" id="1802273"/>
    <lineage>
        <taxon>Bacteria</taxon>
        <taxon>Candidatus Sungiibacteriota</taxon>
    </lineage>
</organism>
<evidence type="ECO:0008006" key="4">
    <source>
        <dbReference type="Google" id="ProtNLM"/>
    </source>
</evidence>
<evidence type="ECO:0000313" key="2">
    <source>
        <dbReference type="EMBL" id="OHA01666.1"/>
    </source>
</evidence>
<feature type="transmembrane region" description="Helical" evidence="1">
    <location>
        <begin position="12"/>
        <end position="30"/>
    </location>
</feature>
<accession>A0A1G2KQG7</accession>
<sequence>MFSSLKRYIRIKHCTVVYLGGLFIFSSWFLEDYERLWRGLLIVGFYVLFDLLWTYIRDRIWYVPISSVISGLVIAVISMPAPSLLLIAALPLIAVFSKQVLHLGKNRLVFNPAAFAIAVAGLFAPSVSWWGVTWGHIPLSIAIIAGLIIIWRQNRWHVAASFLVAYAFFLKILFLMSGVGIFDLFSKLRPQIIDGTLMFFMTVMLIEPLTSAFPTKRQQIIYGVLVGFFAVAVTYAGQLFGWSDTDPLIWGLLIGNITAALLFLPTVRRM</sequence>
<feature type="transmembrane region" description="Helical" evidence="1">
    <location>
        <begin position="36"/>
        <end position="53"/>
    </location>
</feature>
<protein>
    <recommendedName>
        <fullName evidence="4">RnfABCDGE type electron transport complex subunit D</fullName>
    </recommendedName>
</protein>
<feature type="transmembrane region" description="Helical" evidence="1">
    <location>
        <begin position="192"/>
        <end position="213"/>
    </location>
</feature>
<dbReference type="AlphaFoldDB" id="A0A1G2KQG7"/>
<name>A0A1G2KQG7_9BACT</name>
<feature type="transmembrane region" description="Helical" evidence="1">
    <location>
        <begin position="108"/>
        <end position="127"/>
    </location>
</feature>
<gene>
    <name evidence="2" type="ORF">A3C16_04420</name>
</gene>
<dbReference type="EMBL" id="MHQL01000057">
    <property type="protein sequence ID" value="OHA01666.1"/>
    <property type="molecule type" value="Genomic_DNA"/>
</dbReference>
<dbReference type="GO" id="GO:0055085">
    <property type="term" value="P:transmembrane transport"/>
    <property type="evidence" value="ECO:0007669"/>
    <property type="project" value="InterPro"/>
</dbReference>
<dbReference type="GO" id="GO:0016020">
    <property type="term" value="C:membrane"/>
    <property type="evidence" value="ECO:0007669"/>
    <property type="project" value="InterPro"/>
</dbReference>
<feature type="transmembrane region" description="Helical" evidence="1">
    <location>
        <begin position="83"/>
        <end position="101"/>
    </location>
</feature>
<reference evidence="2 3" key="1">
    <citation type="journal article" date="2016" name="Nat. Commun.">
        <title>Thousands of microbial genomes shed light on interconnected biogeochemical processes in an aquifer system.</title>
        <authorList>
            <person name="Anantharaman K."/>
            <person name="Brown C.T."/>
            <person name="Hug L.A."/>
            <person name="Sharon I."/>
            <person name="Castelle C.J."/>
            <person name="Probst A.J."/>
            <person name="Thomas B.C."/>
            <person name="Singh A."/>
            <person name="Wilkins M.J."/>
            <person name="Karaoz U."/>
            <person name="Brodie E.L."/>
            <person name="Williams K.H."/>
            <person name="Hubbard S.S."/>
            <person name="Banfield J.F."/>
        </authorList>
    </citation>
    <scope>NUCLEOTIDE SEQUENCE [LARGE SCALE GENOMIC DNA]</scope>
</reference>
<feature type="transmembrane region" description="Helical" evidence="1">
    <location>
        <begin position="163"/>
        <end position="186"/>
    </location>
</feature>
<evidence type="ECO:0000313" key="3">
    <source>
        <dbReference type="Proteomes" id="UP000177811"/>
    </source>
</evidence>